<feature type="transmembrane region" description="Helical" evidence="9">
    <location>
        <begin position="443"/>
        <end position="468"/>
    </location>
</feature>
<evidence type="ECO:0000313" key="11">
    <source>
        <dbReference type="EMBL" id="CAB9517372.1"/>
    </source>
</evidence>
<keyword evidence="3" id="KW-1003">Cell membrane</keyword>
<evidence type="ECO:0000256" key="2">
    <source>
        <dbReference type="ARBA" id="ARBA00022448"/>
    </source>
</evidence>
<evidence type="ECO:0000256" key="9">
    <source>
        <dbReference type="SAM" id="Phobius"/>
    </source>
</evidence>
<keyword evidence="10" id="KW-0732">Signal</keyword>
<feature type="transmembrane region" description="Helical" evidence="9">
    <location>
        <begin position="341"/>
        <end position="363"/>
    </location>
</feature>
<dbReference type="GO" id="GO:0003333">
    <property type="term" value="P:amino acid transmembrane transport"/>
    <property type="evidence" value="ECO:0007669"/>
    <property type="project" value="InterPro"/>
</dbReference>
<gene>
    <name evidence="11" type="ORF">SEMRO_852_G210960.1</name>
</gene>
<comment type="caution">
    <text evidence="11">The sequence shown here is derived from an EMBL/GenBank/DDBJ whole genome shotgun (WGS) entry which is preliminary data.</text>
</comment>
<feature type="transmembrane region" description="Helical" evidence="9">
    <location>
        <begin position="417"/>
        <end position="437"/>
    </location>
</feature>
<keyword evidence="5 9" id="KW-0812">Transmembrane</keyword>
<dbReference type="EMBL" id="CAICTM010000851">
    <property type="protein sequence ID" value="CAB9517372.1"/>
    <property type="molecule type" value="Genomic_DNA"/>
</dbReference>
<feature type="signal peptide" evidence="10">
    <location>
        <begin position="1"/>
        <end position="22"/>
    </location>
</feature>
<evidence type="ECO:0000256" key="10">
    <source>
        <dbReference type="SAM" id="SignalP"/>
    </source>
</evidence>
<feature type="chain" id="PRO_5040426257" evidence="10">
    <location>
        <begin position="23"/>
        <end position="515"/>
    </location>
</feature>
<dbReference type="PANTHER" id="PTHR32195">
    <property type="entry name" value="OS07G0662800 PROTEIN"/>
    <property type="match status" value="1"/>
</dbReference>
<evidence type="ECO:0000256" key="8">
    <source>
        <dbReference type="SAM" id="MobiDB-lite"/>
    </source>
</evidence>
<comment type="subcellular location">
    <subcellularLocation>
        <location evidence="1">Cell inner membrane</location>
        <topology evidence="1">Multi-pass membrane protein</topology>
    </subcellularLocation>
</comment>
<feature type="region of interest" description="Disordered" evidence="8">
    <location>
        <begin position="55"/>
        <end position="85"/>
    </location>
</feature>
<evidence type="ECO:0000256" key="3">
    <source>
        <dbReference type="ARBA" id="ARBA00022475"/>
    </source>
</evidence>
<protein>
    <submittedName>
        <fullName evidence="11">Tryptophan-specific transport protein</fullName>
    </submittedName>
</protein>
<keyword evidence="7 9" id="KW-0472">Membrane</keyword>
<evidence type="ECO:0000256" key="4">
    <source>
        <dbReference type="ARBA" id="ARBA00022519"/>
    </source>
</evidence>
<dbReference type="PANTHER" id="PTHR32195:SF26">
    <property type="entry name" value="TRYPTOPHAN OR TYROSINE TRANSPORTER PROTEIN"/>
    <property type="match status" value="1"/>
</dbReference>
<dbReference type="OrthoDB" id="204942at2759"/>
<feature type="transmembrane region" description="Helical" evidence="9">
    <location>
        <begin position="240"/>
        <end position="257"/>
    </location>
</feature>
<dbReference type="Pfam" id="PF03222">
    <property type="entry name" value="Trp_Tyr_perm"/>
    <property type="match status" value="2"/>
</dbReference>
<feature type="transmembrane region" description="Helical" evidence="9">
    <location>
        <begin position="264"/>
        <end position="285"/>
    </location>
</feature>
<keyword evidence="12" id="KW-1185">Reference proteome</keyword>
<feature type="compositionally biased region" description="Polar residues" evidence="8">
    <location>
        <begin position="56"/>
        <end position="65"/>
    </location>
</feature>
<accession>A0A9N8E9P7</accession>
<name>A0A9N8E9P7_9STRA</name>
<keyword evidence="6 9" id="KW-1133">Transmembrane helix</keyword>
<sequence length="515" mass="52729">MGICSFQRAVLVFFLSSNAVHAFAPSGRHNHHPARAGVAGKLLDSSFETKLRMQPNYETSSSDDYQSGAPMSLSSTFRQQRRDSQQPLRAVAVAEDLEGQQRGEEGENLLSTDGLGQVLSGASLVTGSTVGAGMLILPSLAAGPGFAISTAMFLAIYALVVTSGLVIADVAINQHESGYEVPSSFQEFAQANLGDNAWMAKGVSAIPVAVNSLVLVFAISKAGDLLASLFQQQSILVDPTMASLGFMALLGTCLGTLTGKQLSAVTSVCVTTLLVAFGGILLPGLANVQDPMATLMAPGTAGDEWMSSVATAAPVVLTALQFQNVVPSLTKILDYDRSKTVAAIALGSFLPLAMYVAWCFAVLGGGDHGGVAGPLMTVFAGVTLLGSSIGASMSVTEEVETFVAAGDETTKKSKESVFSPLAVLLSLAFPLAGVYAFSNGNDASAALGVAGAFGSPLLYGILPAMMTYNQRQQVADAKSLVPGGLASVGALGAAAAIYVGEGLATHVTDLLAVSC</sequence>
<organism evidence="11 12">
    <name type="scientific">Seminavis robusta</name>
    <dbReference type="NCBI Taxonomy" id="568900"/>
    <lineage>
        <taxon>Eukaryota</taxon>
        <taxon>Sar</taxon>
        <taxon>Stramenopiles</taxon>
        <taxon>Ochrophyta</taxon>
        <taxon>Bacillariophyta</taxon>
        <taxon>Bacillariophyceae</taxon>
        <taxon>Bacillariophycidae</taxon>
        <taxon>Naviculales</taxon>
        <taxon>Naviculaceae</taxon>
        <taxon>Seminavis</taxon>
    </lineage>
</organism>
<feature type="transmembrane region" description="Helical" evidence="9">
    <location>
        <begin position="202"/>
        <end position="220"/>
    </location>
</feature>
<evidence type="ECO:0000256" key="6">
    <source>
        <dbReference type="ARBA" id="ARBA00022989"/>
    </source>
</evidence>
<dbReference type="InterPro" id="IPR018227">
    <property type="entry name" value="Amino_acid_transport_2"/>
</dbReference>
<feature type="transmembrane region" description="Helical" evidence="9">
    <location>
        <begin position="375"/>
        <end position="396"/>
    </location>
</feature>
<proteinExistence type="predicted"/>
<feature type="transmembrane region" description="Helical" evidence="9">
    <location>
        <begin position="146"/>
        <end position="168"/>
    </location>
</feature>
<keyword evidence="2" id="KW-0813">Transport</keyword>
<dbReference type="GO" id="GO:0005886">
    <property type="term" value="C:plasma membrane"/>
    <property type="evidence" value="ECO:0007669"/>
    <property type="project" value="UniProtKB-SubCell"/>
</dbReference>
<feature type="transmembrane region" description="Helical" evidence="9">
    <location>
        <begin position="480"/>
        <end position="500"/>
    </location>
</feature>
<evidence type="ECO:0000256" key="5">
    <source>
        <dbReference type="ARBA" id="ARBA00022692"/>
    </source>
</evidence>
<dbReference type="AlphaFoldDB" id="A0A9N8E9P7"/>
<evidence type="ECO:0000313" key="12">
    <source>
        <dbReference type="Proteomes" id="UP001153069"/>
    </source>
</evidence>
<dbReference type="Proteomes" id="UP001153069">
    <property type="component" value="Unassembled WGS sequence"/>
</dbReference>
<reference evidence="11" key="1">
    <citation type="submission" date="2020-06" db="EMBL/GenBank/DDBJ databases">
        <authorList>
            <consortium name="Plant Systems Biology data submission"/>
        </authorList>
    </citation>
    <scope>NUCLEOTIDE SEQUENCE</scope>
    <source>
        <strain evidence="11">D6</strain>
    </source>
</reference>
<evidence type="ECO:0000256" key="7">
    <source>
        <dbReference type="ARBA" id="ARBA00023136"/>
    </source>
</evidence>
<feature type="transmembrane region" description="Helical" evidence="9">
    <location>
        <begin position="305"/>
        <end position="329"/>
    </location>
</feature>
<evidence type="ECO:0000256" key="1">
    <source>
        <dbReference type="ARBA" id="ARBA00004429"/>
    </source>
</evidence>
<keyword evidence="4" id="KW-0997">Cell inner membrane</keyword>